<evidence type="ECO:0000259" key="1">
    <source>
        <dbReference type="PROSITE" id="PS51372"/>
    </source>
</evidence>
<dbReference type="EMBL" id="JAMWMK010000005">
    <property type="protein sequence ID" value="MDC4247254.1"/>
    <property type="molecule type" value="Genomic_DNA"/>
</dbReference>
<dbReference type="EMBL" id="FKLM01000168">
    <property type="protein sequence ID" value="SAM54725.1"/>
    <property type="molecule type" value="Genomic_DNA"/>
</dbReference>
<comment type="caution">
    <text evidence="4">The sequence shown here is derived from an EMBL/GenBank/DDBJ whole genome shotgun (WGS) entry which is preliminary data.</text>
</comment>
<reference evidence="6 11" key="3">
    <citation type="submission" date="2017-02" db="EMBL/GenBank/DDBJ databases">
        <title>Clonality and virulence of isolates of VRE in Hematopoietic Stem Cell Transplanted (HSCT) patients.</title>
        <authorList>
            <person name="Marchi A.P."/>
            <person name="Martins R.C."/>
            <person name="Marie S.K."/>
            <person name="Levin A.S."/>
            <person name="Costa S.F."/>
        </authorList>
    </citation>
    <scope>NUCLEOTIDE SEQUENCE [LARGE SCALE GENOMIC DNA]</scope>
    <source>
        <strain evidence="6 11">LIM1759</strain>
    </source>
</reference>
<reference evidence="3 9" key="1">
    <citation type="submission" date="2016-01" db="EMBL/GenBank/DDBJ databases">
        <title>Molecular Mechanisms for transfer of large genomic segments between Enterococcus faecium strains.</title>
        <authorList>
            <person name="Garcia-Solache M.A."/>
            <person name="Lebreton F."/>
            <person name="Mclaughlin R.E."/>
            <person name="Whiteaker J.D."/>
            <person name="Gilmore M.S."/>
            <person name="Rice L.B."/>
        </authorList>
    </citation>
    <scope>NUCLEOTIDE SEQUENCE [LARGE SCALE GENOMIC DNA]</scope>
    <source>
        <strain evidence="3 9">D344RRF x C68</strain>
    </source>
</reference>
<dbReference type="Proteomes" id="UP000469871">
    <property type="component" value="Unassembled WGS sequence"/>
</dbReference>
<sequence length="110" mass="12871">MKMSDEALKIIEESQNREKLKQVIDLIEERLVEHAIVPTELQWTILINHLNEMLKRSQRKETIPVVDRDLFKEVSKEAITISDEIVRSIGNLTDDEIYVLSIHFETAKNN</sequence>
<dbReference type="Gene3D" id="1.10.1790.10">
    <property type="entry name" value="PRD domain"/>
    <property type="match status" value="1"/>
</dbReference>
<feature type="domain" description="PRD" evidence="1">
    <location>
        <begin position="11"/>
        <end position="110"/>
    </location>
</feature>
<evidence type="ECO:0000313" key="2">
    <source>
        <dbReference type="EMBL" id="KAB7576616.1"/>
    </source>
</evidence>
<evidence type="ECO:0000313" key="12">
    <source>
        <dbReference type="Proteomes" id="UP000249070"/>
    </source>
</evidence>
<dbReference type="EMBL" id="WEFP01000001">
    <property type="protein sequence ID" value="KAB7576616.1"/>
    <property type="molecule type" value="Genomic_DNA"/>
</dbReference>
<dbReference type="SUPFAM" id="SSF63520">
    <property type="entry name" value="PTS-regulatory domain, PRD"/>
    <property type="match status" value="1"/>
</dbReference>
<dbReference type="EMBL" id="JARPTX010000052">
    <property type="protein sequence ID" value="MDT2370844.1"/>
    <property type="molecule type" value="Genomic_DNA"/>
</dbReference>
<dbReference type="STRING" id="1352.AL014_04360"/>
<dbReference type="EMBL" id="QHGU01000207">
    <property type="protein sequence ID" value="PZM51937.1"/>
    <property type="molecule type" value="Genomic_DNA"/>
</dbReference>
<reference evidence="4" key="6">
    <citation type="submission" date="2022-05" db="EMBL/GenBank/DDBJ databases">
        <title>Draft genome sequences of Clostridium perfringens strains isolated from Peru.</title>
        <authorList>
            <person name="Hurtado R."/>
            <person name="Lima L."/>
            <person name="Sousa T."/>
            <person name="Jaiswal A.K."/>
            <person name="Tiwari S."/>
            <person name="Maturrano L."/>
            <person name="Brenig B."/>
            <person name="Azevedo V."/>
        </authorList>
    </citation>
    <scope>NUCLEOTIDE SEQUENCE</scope>
    <source>
        <strain evidence="4">CP4</strain>
    </source>
</reference>
<dbReference type="Proteomes" id="UP001260956">
    <property type="component" value="Unassembled WGS sequence"/>
</dbReference>
<dbReference type="Proteomes" id="UP001141166">
    <property type="component" value="Unassembled WGS sequence"/>
</dbReference>
<organism evidence="4 14">
    <name type="scientific">Enterococcus faecium</name>
    <name type="common">Streptococcus faecium</name>
    <dbReference type="NCBI Taxonomy" id="1352"/>
    <lineage>
        <taxon>Bacteria</taxon>
        <taxon>Bacillati</taxon>
        <taxon>Bacillota</taxon>
        <taxon>Bacilli</taxon>
        <taxon>Lactobacillales</taxon>
        <taxon>Enterococcaceae</taxon>
        <taxon>Enterococcus</taxon>
    </lineage>
</organism>
<dbReference type="Proteomes" id="UP000183509">
    <property type="component" value="Unassembled WGS sequence"/>
</dbReference>
<dbReference type="AlphaFoldDB" id="A0A132Z5Y3"/>
<reference evidence="2 13" key="5">
    <citation type="submission" date="2019-10" db="EMBL/GenBank/DDBJ databases">
        <title>Evolutionary dynamics of vancomycin-resistant Enterococcus faecium during gastrointestinal tract colonization and bloodstream infection in immunocompromised pediatric patients.</title>
        <authorList>
            <person name="Chilambi G.S."/>
            <person name="Nordstrom H.R."/>
            <person name="Evans D.R."/>
            <person name="Ferrolino J."/>
            <person name="Hayden R.T."/>
            <person name="Maron G.M."/>
            <person name="Vo A.N."/>
            <person name="Gilmore M.S."/>
            <person name="Wolf J."/>
            <person name="Rosch J.W."/>
            <person name="Van Tyne D."/>
        </authorList>
    </citation>
    <scope>NUCLEOTIDE SEQUENCE [LARGE SCALE GENOMIC DNA]</scope>
    <source>
        <strain evidence="2 13">VRECG27</strain>
    </source>
</reference>
<evidence type="ECO:0000313" key="5">
    <source>
        <dbReference type="EMBL" id="MDT2370844.1"/>
    </source>
</evidence>
<evidence type="ECO:0000313" key="6">
    <source>
        <dbReference type="EMBL" id="OOL79930.1"/>
    </source>
</evidence>
<evidence type="ECO:0000313" key="9">
    <source>
        <dbReference type="Proteomes" id="UP000070452"/>
    </source>
</evidence>
<evidence type="ECO:0000313" key="14">
    <source>
        <dbReference type="Proteomes" id="UP001141166"/>
    </source>
</evidence>
<evidence type="ECO:0000313" key="7">
    <source>
        <dbReference type="EMBL" id="PZM51937.1"/>
    </source>
</evidence>
<dbReference type="PATRIC" id="fig|1352.1358.peg.2137"/>
<proteinExistence type="predicted"/>
<dbReference type="RefSeq" id="WP_002291790.1">
    <property type="nucleotide sequence ID" value="NZ_AP022341.1"/>
</dbReference>
<evidence type="ECO:0000313" key="13">
    <source>
        <dbReference type="Proteomes" id="UP000469871"/>
    </source>
</evidence>
<name>A0A132Z5Y3_ENTFC</name>
<reference evidence="5" key="7">
    <citation type="submission" date="2023-03" db="EMBL/GenBank/DDBJ databases">
        <authorList>
            <person name="Shen W."/>
            <person name="Cai J."/>
        </authorList>
    </citation>
    <scope>NUCLEOTIDE SEQUENCE</scope>
    <source>
        <strain evidence="5">B1010-2</strain>
    </source>
</reference>
<dbReference type="EMBL" id="MVGJ01000119">
    <property type="protein sequence ID" value="OOL79930.1"/>
    <property type="molecule type" value="Genomic_DNA"/>
</dbReference>
<dbReference type="GO" id="GO:0006355">
    <property type="term" value="P:regulation of DNA-templated transcription"/>
    <property type="evidence" value="ECO:0007669"/>
    <property type="project" value="InterPro"/>
</dbReference>
<dbReference type="Proteomes" id="UP000070452">
    <property type="component" value="Unassembled WGS sequence"/>
</dbReference>
<dbReference type="Proteomes" id="UP000249070">
    <property type="component" value="Unassembled WGS sequence"/>
</dbReference>
<dbReference type="GeneID" id="66497903"/>
<dbReference type="NCBIfam" id="TIGR03582">
    <property type="entry name" value="EF_0829"/>
    <property type="match status" value="1"/>
</dbReference>
<reference evidence="8 10" key="2">
    <citation type="submission" date="2016-04" db="EMBL/GenBank/DDBJ databases">
        <authorList>
            <person name="Millard A."/>
        </authorList>
    </citation>
    <scope>NUCLEOTIDE SEQUENCE [LARGE SCALE GENOMIC DNA]</scope>
    <source>
        <strain evidence="8">Isolate 22</strain>
    </source>
</reference>
<dbReference type="OMA" id="IEMFDEI"/>
<protein>
    <submittedName>
        <fullName evidence="4">PRD domain-containing protein</fullName>
    </submittedName>
    <submittedName>
        <fullName evidence="3">Transcriptional antiterminator</fullName>
    </submittedName>
</protein>
<dbReference type="Pfam" id="PF00874">
    <property type="entry name" value="PRD"/>
    <property type="match status" value="1"/>
</dbReference>
<dbReference type="InterPro" id="IPR011608">
    <property type="entry name" value="PRD"/>
</dbReference>
<dbReference type="InterPro" id="IPR020044">
    <property type="entry name" value="PRD_EF0829/AHA3910"/>
</dbReference>
<accession>A0A132Z5Y3</accession>
<reference evidence="7 12" key="4">
    <citation type="submission" date="2018-05" db="EMBL/GenBank/DDBJ databases">
        <title>Vancomycin-resistant Enterococcus faecium strain from Chelyabinsk, Russia.</title>
        <authorList>
            <person name="Gostev V."/>
            <person name="Goncharov A."/>
            <person name="Kolodzhieva V."/>
            <person name="Suvorov A."/>
            <person name="Sidorenko S."/>
            <person name="Zueva L."/>
        </authorList>
    </citation>
    <scope>NUCLEOTIDE SEQUENCE [LARGE SCALE GENOMIC DNA]</scope>
    <source>
        <strain evidence="7 12">20</strain>
    </source>
</reference>
<evidence type="ECO:0000313" key="11">
    <source>
        <dbReference type="Proteomes" id="UP000191171"/>
    </source>
</evidence>
<dbReference type="PROSITE" id="PS51372">
    <property type="entry name" value="PRD_2"/>
    <property type="match status" value="1"/>
</dbReference>
<dbReference type="InterPro" id="IPR036634">
    <property type="entry name" value="PRD_sf"/>
</dbReference>
<evidence type="ECO:0000313" key="4">
    <source>
        <dbReference type="EMBL" id="MDC4247254.1"/>
    </source>
</evidence>
<evidence type="ECO:0000313" key="3">
    <source>
        <dbReference type="EMBL" id="KWX16684.1"/>
    </source>
</evidence>
<evidence type="ECO:0000313" key="10">
    <source>
        <dbReference type="Proteomes" id="UP000183509"/>
    </source>
</evidence>
<gene>
    <name evidence="3" type="ORF">AWT83_14300</name>
    <name evidence="6" type="ORF">B1P95_13870</name>
    <name evidence="7" type="ORF">DKP91_16125</name>
    <name evidence="8" type="ORF">DTPHA_603178</name>
    <name evidence="2" type="ORF">GBM73_04435</name>
    <name evidence="4" type="ORF">M3X98_04185</name>
    <name evidence="5" type="ORF">P6Z85_11955</name>
</gene>
<dbReference type="EMBL" id="LRHK01000005">
    <property type="protein sequence ID" value="KWX16684.1"/>
    <property type="molecule type" value="Genomic_DNA"/>
</dbReference>
<dbReference type="Proteomes" id="UP000191171">
    <property type="component" value="Unassembled WGS sequence"/>
</dbReference>
<evidence type="ECO:0000313" key="8">
    <source>
        <dbReference type="EMBL" id="SAM54725.1"/>
    </source>
</evidence>